<dbReference type="GeneID" id="14892691"/>
<dbReference type="RefSeq" id="XP_004260471.1">
    <property type="nucleotide sequence ID" value="XM_004260423.1"/>
</dbReference>
<proteinExistence type="predicted"/>
<sequence>AFSFGHILSINICS</sequence>
<reference evidence="1 2" key="1">
    <citation type="submission" date="2012-10" db="EMBL/GenBank/DDBJ databases">
        <authorList>
            <person name="Zafar N."/>
            <person name="Inman J."/>
            <person name="Hall N."/>
            <person name="Lorenzi H."/>
            <person name="Caler E."/>
        </authorList>
    </citation>
    <scope>NUCLEOTIDE SEQUENCE [LARGE SCALE GENOMIC DNA]</scope>
    <source>
        <strain evidence="1 2">IP1</strain>
    </source>
</reference>
<name>A0A0A1UCR1_ENTIV</name>
<feature type="non-terminal residue" evidence="1">
    <location>
        <position position="1"/>
    </location>
</feature>
<organism evidence="1 2">
    <name type="scientific">Entamoeba invadens IP1</name>
    <dbReference type="NCBI Taxonomy" id="370355"/>
    <lineage>
        <taxon>Eukaryota</taxon>
        <taxon>Amoebozoa</taxon>
        <taxon>Evosea</taxon>
        <taxon>Archamoebae</taxon>
        <taxon>Mastigamoebida</taxon>
        <taxon>Entamoebidae</taxon>
        <taxon>Entamoeba</taxon>
    </lineage>
</organism>
<protein>
    <submittedName>
        <fullName evidence="1">Uncharacterized protein</fullName>
    </submittedName>
</protein>
<dbReference type="Proteomes" id="UP000014680">
    <property type="component" value="Unassembled WGS sequence"/>
</dbReference>
<accession>A0A0A1UCR1</accession>
<gene>
    <name evidence="1" type="ORF">EIN_432320</name>
</gene>
<feature type="non-terminal residue" evidence="1">
    <location>
        <position position="14"/>
    </location>
</feature>
<dbReference type="VEuPathDB" id="AmoebaDB:EIN_432320"/>
<keyword evidence="2" id="KW-1185">Reference proteome</keyword>
<dbReference type="KEGG" id="eiv:EIN_432320"/>
<dbReference type="EMBL" id="KB206267">
    <property type="protein sequence ID" value="ELP93700.1"/>
    <property type="molecule type" value="Genomic_DNA"/>
</dbReference>
<evidence type="ECO:0000313" key="2">
    <source>
        <dbReference type="Proteomes" id="UP000014680"/>
    </source>
</evidence>
<evidence type="ECO:0000313" key="1">
    <source>
        <dbReference type="EMBL" id="ELP93700.1"/>
    </source>
</evidence>